<dbReference type="Proteomes" id="UP001548590">
    <property type="component" value="Unassembled WGS sequence"/>
</dbReference>
<gene>
    <name evidence="1" type="ORF">ABVT11_19135</name>
</gene>
<organism evidence="1 2">
    <name type="scientific">Uliginosibacterium paludis</name>
    <dbReference type="NCBI Taxonomy" id="1615952"/>
    <lineage>
        <taxon>Bacteria</taxon>
        <taxon>Pseudomonadati</taxon>
        <taxon>Pseudomonadota</taxon>
        <taxon>Betaproteobacteria</taxon>
        <taxon>Rhodocyclales</taxon>
        <taxon>Zoogloeaceae</taxon>
        <taxon>Uliginosibacterium</taxon>
    </lineage>
</organism>
<comment type="caution">
    <text evidence="1">The sequence shown here is derived from an EMBL/GenBank/DDBJ whole genome shotgun (WGS) entry which is preliminary data.</text>
</comment>
<name>A0ABV2CVL8_9RHOO</name>
<evidence type="ECO:0000313" key="1">
    <source>
        <dbReference type="EMBL" id="MET1491962.1"/>
    </source>
</evidence>
<evidence type="ECO:0000313" key="2">
    <source>
        <dbReference type="Proteomes" id="UP001548590"/>
    </source>
</evidence>
<proteinExistence type="predicted"/>
<accession>A0ABV2CVL8</accession>
<keyword evidence="2" id="KW-1185">Reference proteome</keyword>
<protein>
    <recommendedName>
        <fullName evidence="3">STAS/SEC14 domain-containing protein</fullName>
    </recommendedName>
</protein>
<dbReference type="RefSeq" id="WP_345930241.1">
    <property type="nucleotide sequence ID" value="NZ_JBDIVF010000015.1"/>
</dbReference>
<reference evidence="1 2" key="1">
    <citation type="submission" date="2024-07" db="EMBL/GenBank/DDBJ databases">
        <title>Uliginosibacterium paludis KCTC:42655.</title>
        <authorList>
            <person name="Kim M.K."/>
        </authorList>
    </citation>
    <scope>NUCLEOTIDE SEQUENCE [LARGE SCALE GENOMIC DNA]</scope>
    <source>
        <strain evidence="1 2">KCTC 42655</strain>
    </source>
</reference>
<dbReference type="EMBL" id="JBEWLZ010000018">
    <property type="protein sequence ID" value="MET1491962.1"/>
    <property type="molecule type" value="Genomic_DNA"/>
</dbReference>
<sequence length="140" mass="15666">MEFRIHGSVDIRREGQMLIADIGGPWNAELIDHYRLCMSRPVREVSADGGWGLILVIHGAALCPPDALEGIRRGVIEHAEKWQRRCTSYVIAPDVAGYHVMDRLWRSLYAGVMPLEIFETLDAAQVWTARQLELADGLAG</sequence>
<evidence type="ECO:0008006" key="3">
    <source>
        <dbReference type="Google" id="ProtNLM"/>
    </source>
</evidence>